<feature type="region of interest" description="Disordered" evidence="2">
    <location>
        <begin position="300"/>
        <end position="329"/>
    </location>
</feature>
<dbReference type="CTD" id="20194456"/>
<reference evidence="6" key="3">
    <citation type="submission" date="2015-06" db="UniProtKB">
        <authorList>
            <consortium name="EnsemblMetazoa"/>
        </authorList>
    </citation>
    <scope>IDENTIFICATION</scope>
</reference>
<reference evidence="5 7" key="2">
    <citation type="journal article" date="2013" name="Nature">
        <title>Insights into bilaterian evolution from three spiralian genomes.</title>
        <authorList>
            <person name="Simakov O."/>
            <person name="Marletaz F."/>
            <person name="Cho S.J."/>
            <person name="Edsinger-Gonzales E."/>
            <person name="Havlak P."/>
            <person name="Hellsten U."/>
            <person name="Kuo D.H."/>
            <person name="Larsson T."/>
            <person name="Lv J."/>
            <person name="Arendt D."/>
            <person name="Savage R."/>
            <person name="Osoegawa K."/>
            <person name="de Jong P."/>
            <person name="Grimwood J."/>
            <person name="Chapman J.A."/>
            <person name="Shapiro H."/>
            <person name="Aerts A."/>
            <person name="Otillar R.P."/>
            <person name="Terry A.Y."/>
            <person name="Boore J.L."/>
            <person name="Grigoriev I.V."/>
            <person name="Lindberg D.R."/>
            <person name="Seaver E.C."/>
            <person name="Weisblat D.A."/>
            <person name="Putnam N.H."/>
            <person name="Rokhsar D.S."/>
        </authorList>
    </citation>
    <scope>NUCLEOTIDE SEQUENCE</scope>
</reference>
<dbReference type="InterPro" id="IPR051043">
    <property type="entry name" value="Sulfatase_Mod_Factor_Kinase"/>
</dbReference>
<accession>T1ED04</accession>
<gene>
    <name evidence="6" type="primary">20194456</name>
    <name evidence="5" type="ORF">HELRODRAFT_100558</name>
</gene>
<dbReference type="PANTHER" id="PTHR23150">
    <property type="entry name" value="SULFATASE MODIFYING FACTOR 1, 2"/>
    <property type="match status" value="1"/>
</dbReference>
<dbReference type="GeneID" id="20194456"/>
<keyword evidence="3" id="KW-0732">Signal</keyword>
<dbReference type="InParanoid" id="T1ED04"/>
<feature type="domain" description="Sulfatase-modifying factor enzyme-like" evidence="4">
    <location>
        <begin position="76"/>
        <end position="366"/>
    </location>
</feature>
<evidence type="ECO:0000259" key="4">
    <source>
        <dbReference type="Pfam" id="PF03781"/>
    </source>
</evidence>
<evidence type="ECO:0000256" key="2">
    <source>
        <dbReference type="SAM" id="MobiDB-lite"/>
    </source>
</evidence>
<proteinExistence type="inferred from homology"/>
<dbReference type="AlphaFoldDB" id="T1ED04"/>
<dbReference type="OMA" id="RQNVYDL"/>
<feature type="compositionally biased region" description="Acidic residues" evidence="2">
    <location>
        <begin position="367"/>
        <end position="384"/>
    </location>
</feature>
<dbReference type="InterPro" id="IPR042095">
    <property type="entry name" value="SUMF_sf"/>
</dbReference>
<dbReference type="SUPFAM" id="SSF56436">
    <property type="entry name" value="C-type lectin-like"/>
    <property type="match status" value="1"/>
</dbReference>
<feature type="signal peptide" evidence="3">
    <location>
        <begin position="1"/>
        <end position="25"/>
    </location>
</feature>
<dbReference type="HOGENOM" id="CLU_012431_4_1_1"/>
<name>T1ED04_HELRO</name>
<feature type="compositionally biased region" description="Polar residues" evidence="2">
    <location>
        <begin position="349"/>
        <end position="358"/>
    </location>
</feature>
<dbReference type="STRING" id="6412.T1ED04"/>
<dbReference type="KEGG" id="hro:HELRODRAFT_100558"/>
<feature type="region of interest" description="Disordered" evidence="2">
    <location>
        <begin position="349"/>
        <end position="405"/>
    </location>
</feature>
<dbReference type="eggNOG" id="ENOG502QVDG">
    <property type="taxonomic scope" value="Eukaryota"/>
</dbReference>
<reference evidence="7" key="1">
    <citation type="submission" date="2012-12" db="EMBL/GenBank/DDBJ databases">
        <authorList>
            <person name="Hellsten U."/>
            <person name="Grimwood J."/>
            <person name="Chapman J.A."/>
            <person name="Shapiro H."/>
            <person name="Aerts A."/>
            <person name="Otillar R.P."/>
            <person name="Terry A.Y."/>
            <person name="Boore J.L."/>
            <person name="Simakov O."/>
            <person name="Marletaz F."/>
            <person name="Cho S.-J."/>
            <person name="Edsinger-Gonzales E."/>
            <person name="Havlak P."/>
            <person name="Kuo D.-H."/>
            <person name="Larsson T."/>
            <person name="Lv J."/>
            <person name="Arendt D."/>
            <person name="Savage R."/>
            <person name="Osoegawa K."/>
            <person name="de Jong P."/>
            <person name="Lindberg D.R."/>
            <person name="Seaver E.C."/>
            <person name="Weisblat D.A."/>
            <person name="Putnam N.H."/>
            <person name="Grigoriev I.V."/>
            <person name="Rokhsar D.S."/>
        </authorList>
    </citation>
    <scope>NUCLEOTIDE SEQUENCE</scope>
</reference>
<dbReference type="EMBL" id="AMQM01005020">
    <property type="status" value="NOT_ANNOTATED_CDS"/>
    <property type="molecule type" value="Genomic_DNA"/>
</dbReference>
<dbReference type="EnsemblMetazoa" id="HelroT100558">
    <property type="protein sequence ID" value="HelroP100558"/>
    <property type="gene ID" value="HelroG100558"/>
</dbReference>
<dbReference type="PANTHER" id="PTHR23150:SF19">
    <property type="entry name" value="FORMYLGLYCINE-GENERATING ENZYME"/>
    <property type="match status" value="1"/>
</dbReference>
<protein>
    <recommendedName>
        <fullName evidence="4">Sulfatase-modifying factor enzyme-like domain-containing protein</fullName>
    </recommendedName>
</protein>
<dbReference type="RefSeq" id="XP_009020457.1">
    <property type="nucleotide sequence ID" value="XM_009022209.1"/>
</dbReference>
<dbReference type="GO" id="GO:0120147">
    <property type="term" value="F:formylglycine-generating oxidase activity"/>
    <property type="evidence" value="ECO:0000318"/>
    <property type="project" value="GO_Central"/>
</dbReference>
<dbReference type="OrthoDB" id="659at2759"/>
<evidence type="ECO:0000313" key="6">
    <source>
        <dbReference type="EnsemblMetazoa" id="HelroP100558"/>
    </source>
</evidence>
<dbReference type="EMBL" id="KB096785">
    <property type="protein sequence ID" value="ESO01221.1"/>
    <property type="molecule type" value="Genomic_DNA"/>
</dbReference>
<dbReference type="GO" id="GO:0005783">
    <property type="term" value="C:endoplasmic reticulum"/>
    <property type="evidence" value="ECO:0000318"/>
    <property type="project" value="GO_Central"/>
</dbReference>
<feature type="chain" id="PRO_5010979794" description="Sulfatase-modifying factor enzyme-like domain-containing protein" evidence="3">
    <location>
        <begin position="26"/>
        <end position="405"/>
    </location>
</feature>
<dbReference type="InterPro" id="IPR005532">
    <property type="entry name" value="SUMF_dom"/>
</dbReference>
<dbReference type="Gene3D" id="3.90.1580.10">
    <property type="entry name" value="paralog of FGE (formylglycine-generating enzyme)"/>
    <property type="match status" value="1"/>
</dbReference>
<evidence type="ECO:0000313" key="5">
    <source>
        <dbReference type="EMBL" id="ESO01221.1"/>
    </source>
</evidence>
<dbReference type="Proteomes" id="UP000015101">
    <property type="component" value="Unassembled WGS sequence"/>
</dbReference>
<evidence type="ECO:0000256" key="3">
    <source>
        <dbReference type="SAM" id="SignalP"/>
    </source>
</evidence>
<feature type="region of interest" description="Disordered" evidence="2">
    <location>
        <begin position="33"/>
        <end position="60"/>
    </location>
</feature>
<evidence type="ECO:0000256" key="1">
    <source>
        <dbReference type="ARBA" id="ARBA00005310"/>
    </source>
</evidence>
<keyword evidence="7" id="KW-1185">Reference proteome</keyword>
<sequence>MICRWQSLIFNILIFNAFLLTKIQSGSHDTFKKPETSDCGCSAANRQTTTKAKADSDSKNPEVLKSINSKNIKLYDEMVPVEGGIYGIGSYKPIIPADGEGPARKVKLARFWLDVHEVSNLQFSEFVQQTGYVTEAERFGNSYVIETFISEEVKSSINQAVAAAPWWLPVNGADWMHPTGPDSNITHLMDHPVVHVSWNDATAFCKWKSKRLPREAEWESACRNNKQDRLFPWGNLEKPKDHHYMNIWHGSFPTENTKDDGYASTCPVWSYPNQTTHGLKNMIGNVWEWVADWWQANHHHHQDHHPDRHQEELPVNPAGPPGGSDKVKKGGSFMCTKQHCYRYRCGARSSNTPDSSAYNLGFRCARDDDDDSNDNDSNDNDDVEDIHNSENTEDVVVNNAYKDEI</sequence>
<evidence type="ECO:0000313" key="7">
    <source>
        <dbReference type="Proteomes" id="UP000015101"/>
    </source>
</evidence>
<dbReference type="FunCoup" id="T1ED04">
    <property type="interactions" value="372"/>
</dbReference>
<dbReference type="InterPro" id="IPR016187">
    <property type="entry name" value="CTDL_fold"/>
</dbReference>
<comment type="similarity">
    <text evidence="1">Belongs to the sulfatase-modifying factor family.</text>
</comment>
<organism evidence="6 7">
    <name type="scientific">Helobdella robusta</name>
    <name type="common">Californian leech</name>
    <dbReference type="NCBI Taxonomy" id="6412"/>
    <lineage>
        <taxon>Eukaryota</taxon>
        <taxon>Metazoa</taxon>
        <taxon>Spiralia</taxon>
        <taxon>Lophotrochozoa</taxon>
        <taxon>Annelida</taxon>
        <taxon>Clitellata</taxon>
        <taxon>Hirudinea</taxon>
        <taxon>Rhynchobdellida</taxon>
        <taxon>Glossiphoniidae</taxon>
        <taxon>Helobdella</taxon>
    </lineage>
</organism>
<dbReference type="Pfam" id="PF03781">
    <property type="entry name" value="FGE-sulfatase"/>
    <property type="match status" value="1"/>
</dbReference>